<feature type="region of interest" description="Disordered" evidence="1">
    <location>
        <begin position="281"/>
        <end position="312"/>
    </location>
</feature>
<dbReference type="Pfam" id="PF17111">
    <property type="entry name" value="PigL_N"/>
    <property type="match status" value="1"/>
</dbReference>
<evidence type="ECO:0000313" key="3">
    <source>
        <dbReference type="EMBL" id="KAK3326709.1"/>
    </source>
</evidence>
<reference evidence="3" key="2">
    <citation type="submission" date="2023-06" db="EMBL/GenBank/DDBJ databases">
        <authorList>
            <consortium name="Lawrence Berkeley National Laboratory"/>
            <person name="Haridas S."/>
            <person name="Hensen N."/>
            <person name="Bonometti L."/>
            <person name="Westerberg I."/>
            <person name="Brannstrom I.O."/>
            <person name="Guillou S."/>
            <person name="Cros-Aarteil S."/>
            <person name="Calhoun S."/>
            <person name="Kuo A."/>
            <person name="Mondo S."/>
            <person name="Pangilinan J."/>
            <person name="Riley R."/>
            <person name="Labutti K."/>
            <person name="Andreopoulos B."/>
            <person name="Lipzen A."/>
            <person name="Chen C."/>
            <person name="Yanf M."/>
            <person name="Daum C."/>
            <person name="Ng V."/>
            <person name="Clum A."/>
            <person name="Steindorff A."/>
            <person name="Ohm R."/>
            <person name="Martin F."/>
            <person name="Silar P."/>
            <person name="Natvig D."/>
            <person name="Lalanne C."/>
            <person name="Gautier V."/>
            <person name="Ament-Velasquez S.L."/>
            <person name="Kruys A."/>
            <person name="Hutchinson M.I."/>
            <person name="Powell A.J."/>
            <person name="Barry K."/>
            <person name="Miller A.N."/>
            <person name="Grigoriev I.V."/>
            <person name="Debuchy R."/>
            <person name="Gladieux P."/>
            <person name="Thoren M.H."/>
            <person name="Johannesson H."/>
        </authorList>
    </citation>
    <scope>NUCLEOTIDE SEQUENCE</scope>
    <source>
        <strain evidence="3">CBS 118394</strain>
    </source>
</reference>
<name>A0AAE0IKN3_9PEZI</name>
<sequence>MDPLSITASIAGIAGVCMQAAGSLDTLRSKFQNAHVTITALSSQCRAIRTGLSQLQVLVMQNHTIRDRADIMLTLDTTLTGCLVVLTCFEDSLDKLSDAAALMEKPNIVRKWWTRTRIVWNETEMKEYLSLLQGQQSAVAFLVQVLHMTSIDEILDRVRNGKGLLDKQATKAASLRQANLQLQIADSVFGDGPSKTADTIFRGDGDTVAAGEGVEFEFDNTVVNSKAYRRVMALAKEVVTKRSTTSSSTRPRSIMNLENMSFDSRTQSESNIETLDIERTAMTRPPVSPLPSVKSEEFQLSKPAGRSTLAVEAGTTAPAEYGIVEKDTAPERPQSAAATTTSLGDVLRSKHSQIATVHDIDYFDMRCQRLYETVSQWVLRFSKFSDMRACRLTSELEDEKLIDRLDNTVLDGSDVNTYLADRVKRRDVFTSMTMTMIWEFVFTRYLFGLDREQRMKLKVLEKQLGDVGPASVVRTWRAITLSLLSYRPSFKAQRTADTVAVTEAIFGVLAKILPPPLNLEEQIRTQLRRVVEQSVDLAIEMRTQPAELIMLPPLQPEYDETGELVAKVMFNSSLMNQPGGSSEPGMAEGLEEFPVRVVLFPLVVQKGIMEGDGEEEVVVFPAQVLVAQPGPNKVANIDGHRS</sequence>
<organism evidence="3 4">
    <name type="scientific">Apodospora peruviana</name>
    <dbReference type="NCBI Taxonomy" id="516989"/>
    <lineage>
        <taxon>Eukaryota</taxon>
        <taxon>Fungi</taxon>
        <taxon>Dikarya</taxon>
        <taxon>Ascomycota</taxon>
        <taxon>Pezizomycotina</taxon>
        <taxon>Sordariomycetes</taxon>
        <taxon>Sordariomycetidae</taxon>
        <taxon>Sordariales</taxon>
        <taxon>Lasiosphaeriaceae</taxon>
        <taxon>Apodospora</taxon>
    </lineage>
</organism>
<dbReference type="EMBL" id="JAUEDM010000002">
    <property type="protein sequence ID" value="KAK3326709.1"/>
    <property type="molecule type" value="Genomic_DNA"/>
</dbReference>
<dbReference type="PANTHER" id="PTHR40641">
    <property type="entry name" value="INVOLUCRIN REPEAT PROTEIN (AFU_ORTHOLOGUE AFUA_2G08060)"/>
    <property type="match status" value="1"/>
</dbReference>
<keyword evidence="4" id="KW-1185">Reference proteome</keyword>
<dbReference type="Proteomes" id="UP001283341">
    <property type="component" value="Unassembled WGS sequence"/>
</dbReference>
<dbReference type="InterPro" id="IPR053268">
    <property type="entry name" value="Woronin_anchor"/>
</dbReference>
<dbReference type="AlphaFoldDB" id="A0AAE0IKN3"/>
<feature type="domain" description="Azaphilone pigments biosynthesis cluster protein L N-terminal" evidence="2">
    <location>
        <begin position="1"/>
        <end position="140"/>
    </location>
</feature>
<evidence type="ECO:0000259" key="2">
    <source>
        <dbReference type="Pfam" id="PF17111"/>
    </source>
</evidence>
<protein>
    <recommendedName>
        <fullName evidence="2">Azaphilone pigments biosynthesis cluster protein L N-terminal domain-containing protein</fullName>
    </recommendedName>
</protein>
<evidence type="ECO:0000313" key="4">
    <source>
        <dbReference type="Proteomes" id="UP001283341"/>
    </source>
</evidence>
<gene>
    <name evidence="3" type="ORF">B0H66DRAFT_513301</name>
</gene>
<proteinExistence type="predicted"/>
<dbReference type="PANTHER" id="PTHR40641:SF2">
    <property type="entry name" value="INVOLUCRIN REPEAT PROTEIN"/>
    <property type="match status" value="1"/>
</dbReference>
<dbReference type="InterPro" id="IPR031348">
    <property type="entry name" value="PigL_N"/>
</dbReference>
<comment type="caution">
    <text evidence="3">The sequence shown here is derived from an EMBL/GenBank/DDBJ whole genome shotgun (WGS) entry which is preliminary data.</text>
</comment>
<accession>A0AAE0IKN3</accession>
<evidence type="ECO:0000256" key="1">
    <source>
        <dbReference type="SAM" id="MobiDB-lite"/>
    </source>
</evidence>
<reference evidence="3" key="1">
    <citation type="journal article" date="2023" name="Mol. Phylogenet. Evol.">
        <title>Genome-scale phylogeny and comparative genomics of the fungal order Sordariales.</title>
        <authorList>
            <person name="Hensen N."/>
            <person name="Bonometti L."/>
            <person name="Westerberg I."/>
            <person name="Brannstrom I.O."/>
            <person name="Guillou S."/>
            <person name="Cros-Aarteil S."/>
            <person name="Calhoun S."/>
            <person name="Haridas S."/>
            <person name="Kuo A."/>
            <person name="Mondo S."/>
            <person name="Pangilinan J."/>
            <person name="Riley R."/>
            <person name="LaButti K."/>
            <person name="Andreopoulos B."/>
            <person name="Lipzen A."/>
            <person name="Chen C."/>
            <person name="Yan M."/>
            <person name="Daum C."/>
            <person name="Ng V."/>
            <person name="Clum A."/>
            <person name="Steindorff A."/>
            <person name="Ohm R.A."/>
            <person name="Martin F."/>
            <person name="Silar P."/>
            <person name="Natvig D.O."/>
            <person name="Lalanne C."/>
            <person name="Gautier V."/>
            <person name="Ament-Velasquez S.L."/>
            <person name="Kruys A."/>
            <person name="Hutchinson M.I."/>
            <person name="Powell A.J."/>
            <person name="Barry K."/>
            <person name="Miller A.N."/>
            <person name="Grigoriev I.V."/>
            <person name="Debuchy R."/>
            <person name="Gladieux P."/>
            <person name="Hiltunen Thoren M."/>
            <person name="Johannesson H."/>
        </authorList>
    </citation>
    <scope>NUCLEOTIDE SEQUENCE</scope>
    <source>
        <strain evidence="3">CBS 118394</strain>
    </source>
</reference>